<sequence length="92" mass="10009">MDMICLRPVAGSLPTPSASSAFIDAYCIRQAFHAFATLVEIVSIICLPMPAAWLTKCLCDRSFSQAILPSSSNGSTFFLSLYYGCLSYLVKD</sequence>
<accession>A0A218VV55</accession>
<proteinExistence type="predicted"/>
<keyword evidence="1" id="KW-1133">Transmembrane helix</keyword>
<gene>
    <name evidence="2" type="ORF">CDL15_Pgr006163</name>
</gene>
<dbReference type="EMBL" id="MTKT01005880">
    <property type="protein sequence ID" value="OWM63901.1"/>
    <property type="molecule type" value="Genomic_DNA"/>
</dbReference>
<organism evidence="2 3">
    <name type="scientific">Punica granatum</name>
    <name type="common">Pomegranate</name>
    <dbReference type="NCBI Taxonomy" id="22663"/>
    <lineage>
        <taxon>Eukaryota</taxon>
        <taxon>Viridiplantae</taxon>
        <taxon>Streptophyta</taxon>
        <taxon>Embryophyta</taxon>
        <taxon>Tracheophyta</taxon>
        <taxon>Spermatophyta</taxon>
        <taxon>Magnoliopsida</taxon>
        <taxon>eudicotyledons</taxon>
        <taxon>Gunneridae</taxon>
        <taxon>Pentapetalae</taxon>
        <taxon>rosids</taxon>
        <taxon>malvids</taxon>
        <taxon>Myrtales</taxon>
        <taxon>Lythraceae</taxon>
        <taxon>Punica</taxon>
    </lineage>
</organism>
<feature type="transmembrane region" description="Helical" evidence="1">
    <location>
        <begin position="66"/>
        <end position="90"/>
    </location>
</feature>
<keyword evidence="1" id="KW-0472">Membrane</keyword>
<feature type="transmembrane region" description="Helical" evidence="1">
    <location>
        <begin position="31"/>
        <end position="54"/>
    </location>
</feature>
<keyword evidence="1" id="KW-0812">Transmembrane</keyword>
<name>A0A218VV55_PUNGR</name>
<protein>
    <submittedName>
        <fullName evidence="2">Uncharacterized protein</fullName>
    </submittedName>
</protein>
<evidence type="ECO:0000256" key="1">
    <source>
        <dbReference type="SAM" id="Phobius"/>
    </source>
</evidence>
<dbReference type="Proteomes" id="UP000197138">
    <property type="component" value="Unassembled WGS sequence"/>
</dbReference>
<evidence type="ECO:0000313" key="2">
    <source>
        <dbReference type="EMBL" id="OWM63901.1"/>
    </source>
</evidence>
<dbReference type="AlphaFoldDB" id="A0A218VV55"/>
<reference evidence="3" key="1">
    <citation type="journal article" date="2017" name="Plant J.">
        <title>The pomegranate (Punica granatum L.) genome and the genomics of punicalagin biosynthesis.</title>
        <authorList>
            <person name="Qin G."/>
            <person name="Xu C."/>
            <person name="Ming R."/>
            <person name="Tang H."/>
            <person name="Guyot R."/>
            <person name="Kramer E.M."/>
            <person name="Hu Y."/>
            <person name="Yi X."/>
            <person name="Qi Y."/>
            <person name="Xu X."/>
            <person name="Gao Z."/>
            <person name="Pan H."/>
            <person name="Jian J."/>
            <person name="Tian Y."/>
            <person name="Yue Z."/>
            <person name="Xu Y."/>
        </authorList>
    </citation>
    <scope>NUCLEOTIDE SEQUENCE [LARGE SCALE GENOMIC DNA]</scope>
    <source>
        <strain evidence="3">cv. Dabenzi</strain>
    </source>
</reference>
<evidence type="ECO:0000313" key="3">
    <source>
        <dbReference type="Proteomes" id="UP000197138"/>
    </source>
</evidence>
<comment type="caution">
    <text evidence="2">The sequence shown here is derived from an EMBL/GenBank/DDBJ whole genome shotgun (WGS) entry which is preliminary data.</text>
</comment>